<dbReference type="EMBL" id="CP019724">
    <property type="protein sequence ID" value="AQS65634.1"/>
    <property type="molecule type" value="Genomic_DNA"/>
</dbReference>
<protein>
    <submittedName>
        <fullName evidence="3">Thioesterase</fullName>
    </submittedName>
</protein>
<sequence>MSLETGRVRGQWLLHRPSATAPCRIFCFPYSGVGASMYARWPSNVGSAEVCPVQPPGRENRLSEPHFGTFENYAEQAISQLQPYLDRPFAFFGHCSSALAAFATACQLERAGLPTPSRLFVSSQVAPHEPPYGRFLSMGDDELAMEVTTLAKSMGSRLTPELLDLGLSVMKADIRAHKAYQLPAPVSLPGGVTAIGWDSDDEVRPELMAGWRAYGDDVRFITVRGTHHTFLNAPLALVAELARDMEGVA</sequence>
<dbReference type="KEGG" id="spac:B1H29_36545"/>
<dbReference type="InterPro" id="IPR029058">
    <property type="entry name" value="AB_hydrolase_fold"/>
</dbReference>
<accession>A0A1S6J1K4</accession>
<dbReference type="OrthoDB" id="8480037at2"/>
<comment type="similarity">
    <text evidence="1">Belongs to the thioesterase family.</text>
</comment>
<dbReference type="Proteomes" id="UP000189443">
    <property type="component" value="Chromosome"/>
</dbReference>
<dbReference type="PANTHER" id="PTHR11487">
    <property type="entry name" value="THIOESTERASE"/>
    <property type="match status" value="1"/>
</dbReference>
<organism evidence="3 5">
    <name type="scientific">Streptomyces pactum</name>
    <dbReference type="NCBI Taxonomy" id="68249"/>
    <lineage>
        <taxon>Bacteria</taxon>
        <taxon>Bacillati</taxon>
        <taxon>Actinomycetota</taxon>
        <taxon>Actinomycetes</taxon>
        <taxon>Kitasatosporales</taxon>
        <taxon>Streptomycetaceae</taxon>
        <taxon>Streptomyces</taxon>
    </lineage>
</organism>
<reference evidence="3 5" key="1">
    <citation type="submission" date="2017-02" db="EMBL/GenBank/DDBJ databases">
        <title>Streptomyces pactum ACT12 Genome sequencing and assembly.</title>
        <authorList>
            <person name="Xue Q."/>
            <person name="Yan X."/>
            <person name="Jia L."/>
            <person name="Yan H."/>
        </authorList>
    </citation>
    <scope>NUCLEOTIDE SEQUENCE [LARGE SCALE GENOMIC DNA]</scope>
    <source>
        <strain evidence="3 5">ACT12</strain>
    </source>
</reference>
<evidence type="ECO:0000259" key="2">
    <source>
        <dbReference type="Pfam" id="PF00975"/>
    </source>
</evidence>
<evidence type="ECO:0000256" key="1">
    <source>
        <dbReference type="ARBA" id="ARBA00007169"/>
    </source>
</evidence>
<evidence type="ECO:0000313" key="5">
    <source>
        <dbReference type="Proteomes" id="UP000189443"/>
    </source>
</evidence>
<dbReference type="Pfam" id="PF00975">
    <property type="entry name" value="Thioesterase"/>
    <property type="match status" value="1"/>
</dbReference>
<dbReference type="KEGG" id="spac:B1H29_00515"/>
<dbReference type="SUPFAM" id="SSF53474">
    <property type="entry name" value="alpha/beta-Hydrolases"/>
    <property type="match status" value="1"/>
</dbReference>
<dbReference type="Gene3D" id="3.40.50.1820">
    <property type="entry name" value="alpha/beta hydrolase"/>
    <property type="match status" value="1"/>
</dbReference>
<gene>
    <name evidence="3" type="ORF">B1H29_00515</name>
    <name evidence="4" type="ORF">B1H29_36545</name>
</gene>
<dbReference type="RefSeq" id="WP_055422253.1">
    <property type="nucleotide sequence ID" value="NZ_CP019724.1"/>
</dbReference>
<evidence type="ECO:0000313" key="4">
    <source>
        <dbReference type="EMBL" id="AQS71621.1"/>
    </source>
</evidence>
<dbReference type="InterPro" id="IPR012223">
    <property type="entry name" value="TEII"/>
</dbReference>
<dbReference type="GO" id="GO:0008610">
    <property type="term" value="P:lipid biosynthetic process"/>
    <property type="evidence" value="ECO:0007669"/>
    <property type="project" value="TreeGrafter"/>
</dbReference>
<dbReference type="PANTHER" id="PTHR11487:SF0">
    <property type="entry name" value="S-ACYL FATTY ACID SYNTHASE THIOESTERASE, MEDIUM CHAIN"/>
    <property type="match status" value="1"/>
</dbReference>
<keyword evidence="5" id="KW-1185">Reference proteome</keyword>
<dbReference type="AlphaFoldDB" id="A0A1S6J1K4"/>
<feature type="domain" description="Thioesterase" evidence="2">
    <location>
        <begin position="24"/>
        <end position="230"/>
    </location>
</feature>
<dbReference type="InterPro" id="IPR001031">
    <property type="entry name" value="Thioesterase"/>
</dbReference>
<evidence type="ECO:0000313" key="3">
    <source>
        <dbReference type="EMBL" id="AQS65634.1"/>
    </source>
</evidence>
<name>A0A1S6J1K4_9ACTN</name>
<proteinExistence type="inferred from homology"/>
<dbReference type="EMBL" id="CP019724">
    <property type="protein sequence ID" value="AQS71621.1"/>
    <property type="molecule type" value="Genomic_DNA"/>
</dbReference>